<evidence type="ECO:0000313" key="2">
    <source>
        <dbReference type="EMBL" id="EKX72247.1"/>
    </source>
</evidence>
<feature type="region of interest" description="Disordered" evidence="1">
    <location>
        <begin position="443"/>
        <end position="487"/>
    </location>
</feature>
<protein>
    <submittedName>
        <fullName evidence="2">Uncharacterized protein</fullName>
    </submittedName>
</protein>
<dbReference type="GeneID" id="15805056"/>
<reference evidence="2 3" key="1">
    <citation type="journal article" date="2012" name="BMC Genomics">
        <title>Comparative genomic analysis and phylogenetic position of Theileria equi.</title>
        <authorList>
            <person name="Kappmeyer L.S."/>
            <person name="Thiagarajan M."/>
            <person name="Herndon D.R."/>
            <person name="Ramsay J.D."/>
            <person name="Caler E."/>
            <person name="Djikeng A."/>
            <person name="Gillespie J.J."/>
            <person name="Lau A.O."/>
            <person name="Roalson E.H."/>
            <person name="Silva J.C."/>
            <person name="Silva M.G."/>
            <person name="Suarez C.E."/>
            <person name="Ueti M.W."/>
            <person name="Nene V.M."/>
            <person name="Mealey R.H."/>
            <person name="Knowles D.P."/>
            <person name="Brayton K.A."/>
        </authorList>
    </citation>
    <scope>NUCLEOTIDE SEQUENCE [LARGE SCALE GENOMIC DNA]</scope>
    <source>
        <strain evidence="2 3">WA</strain>
    </source>
</reference>
<dbReference type="Proteomes" id="UP000031512">
    <property type="component" value="Unassembled WGS sequence"/>
</dbReference>
<comment type="caution">
    <text evidence="2">The sequence shown here is derived from an EMBL/GenBank/DDBJ whole genome shotgun (WGS) entry which is preliminary data.</text>
</comment>
<dbReference type="EMBL" id="ACOU01000007">
    <property type="protein sequence ID" value="EKX72247.1"/>
    <property type="molecule type" value="Genomic_DNA"/>
</dbReference>
<evidence type="ECO:0000256" key="1">
    <source>
        <dbReference type="SAM" id="MobiDB-lite"/>
    </source>
</evidence>
<gene>
    <name evidence="2" type="ORF">BEWA_047110</name>
</gene>
<keyword evidence="3" id="KW-1185">Reference proteome</keyword>
<sequence length="525" mass="59055">MTNTCTKPSRSSWYGSRVDIDISKTTAKVGYFDSCGNQVNIVRDQEHFGNGYKTYTHRADRGGDFIGGINYAGKNQNGFGNLNTVHHREATVIYWYYDYDNRIPLLVILHGSYVSTYYSRDNYFSTPSTWKKDDYFKYRSNHISVISSKIKDLVVLKLDAVNENYFANGDSKKIPAINGDAKVLVTSSIYENIYDKYIHRPSGGISIMRLCSTIIKDTNIKFSDTPYTKQSKEAHVYYWTCDKECVRPLIIELFSGSSTYYKFINDKNNKRWQNDGGIDNKNLKDKLDQLNCERNKAHQIDISQSTSDETTYICLNKGCNTQITLSNTTVKSPDYSRFSHYISGGSSHLSVSRFKDGNDEQTGLPTVKDVHQINVFLYPEKNGTPLLINYQVSGEDKWFKRGSPNVNTWTEIVENTQNRPEHDGDHENILKNLLDSYSPEVTIDSKTDTQTPYDPDSKSASKEDGHEDAKGKDSVTSPSKESPDSSGAVTGGILCGLACLCLVGAAIWKVGPSVRTLLASRQSLL</sequence>
<feature type="compositionally biased region" description="Polar residues" evidence="1">
    <location>
        <begin position="474"/>
        <end position="487"/>
    </location>
</feature>
<dbReference type="KEGG" id="beq:BEWA_047110"/>
<dbReference type="VEuPathDB" id="PiroplasmaDB:BEWA_047110"/>
<evidence type="ECO:0000313" key="3">
    <source>
        <dbReference type="Proteomes" id="UP000031512"/>
    </source>
</evidence>
<proteinExistence type="predicted"/>
<name>L1L9Z5_THEEQ</name>
<dbReference type="AlphaFoldDB" id="L1L9Z5"/>
<accession>L1L9Z5</accession>
<organism evidence="2 3">
    <name type="scientific">Theileria equi strain WA</name>
    <dbReference type="NCBI Taxonomy" id="1537102"/>
    <lineage>
        <taxon>Eukaryota</taxon>
        <taxon>Sar</taxon>
        <taxon>Alveolata</taxon>
        <taxon>Apicomplexa</taxon>
        <taxon>Aconoidasida</taxon>
        <taxon>Piroplasmida</taxon>
        <taxon>Theileriidae</taxon>
        <taxon>Theileria</taxon>
    </lineage>
</organism>
<feature type="compositionally biased region" description="Basic and acidic residues" evidence="1">
    <location>
        <begin position="455"/>
        <end position="473"/>
    </location>
</feature>
<dbReference type="RefSeq" id="XP_004831699.1">
    <property type="nucleotide sequence ID" value="XM_004831642.1"/>
</dbReference>